<feature type="transmembrane region" description="Helical" evidence="1">
    <location>
        <begin position="26"/>
        <end position="52"/>
    </location>
</feature>
<dbReference type="EMBL" id="CAKXZT010000192">
    <property type="protein sequence ID" value="CAH2409627.1"/>
    <property type="molecule type" value="Genomic_DNA"/>
</dbReference>
<organism evidence="2 3">
    <name type="scientific">Mesorhizobium escarrei</name>
    <dbReference type="NCBI Taxonomy" id="666018"/>
    <lineage>
        <taxon>Bacteria</taxon>
        <taxon>Pseudomonadati</taxon>
        <taxon>Pseudomonadota</taxon>
        <taxon>Alphaproteobacteria</taxon>
        <taxon>Hyphomicrobiales</taxon>
        <taxon>Phyllobacteriaceae</taxon>
        <taxon>Mesorhizobium</taxon>
    </lineage>
</organism>
<evidence type="ECO:0000313" key="3">
    <source>
        <dbReference type="Proteomes" id="UP001153050"/>
    </source>
</evidence>
<sequence>MTQARVLNPTTDPEELNRRADLVVRISGVAIIIFKLIFVGFAVFAIAATIVINLR</sequence>
<evidence type="ECO:0000256" key="1">
    <source>
        <dbReference type="SAM" id="Phobius"/>
    </source>
</evidence>
<comment type="caution">
    <text evidence="2">The sequence shown here is derived from an EMBL/GenBank/DDBJ whole genome shotgun (WGS) entry which is preliminary data.</text>
</comment>
<keyword evidence="1" id="KW-0812">Transmembrane</keyword>
<accession>A0ABM9EKZ3</accession>
<protein>
    <submittedName>
        <fullName evidence="2">Uncharacterized protein</fullName>
    </submittedName>
</protein>
<keyword evidence="3" id="KW-1185">Reference proteome</keyword>
<name>A0ABM9EKZ3_9HYPH</name>
<evidence type="ECO:0000313" key="2">
    <source>
        <dbReference type="EMBL" id="CAH2409627.1"/>
    </source>
</evidence>
<gene>
    <name evidence="2" type="ORF">MES5069_910008</name>
</gene>
<keyword evidence="1" id="KW-1133">Transmembrane helix</keyword>
<dbReference type="Proteomes" id="UP001153050">
    <property type="component" value="Unassembled WGS sequence"/>
</dbReference>
<proteinExistence type="predicted"/>
<keyword evidence="1" id="KW-0472">Membrane</keyword>
<reference evidence="2 3" key="1">
    <citation type="submission" date="2022-03" db="EMBL/GenBank/DDBJ databases">
        <authorList>
            <person name="Brunel B."/>
        </authorList>
    </citation>
    <scope>NUCLEOTIDE SEQUENCE [LARGE SCALE GENOMIC DNA]</scope>
    <source>
        <strain evidence="2">STM5069sample</strain>
    </source>
</reference>